<dbReference type="AlphaFoldDB" id="A0A1E1JUG9"/>
<organism evidence="1 2">
    <name type="scientific">Rhynchosporium agropyri</name>
    <dbReference type="NCBI Taxonomy" id="914238"/>
    <lineage>
        <taxon>Eukaryota</taxon>
        <taxon>Fungi</taxon>
        <taxon>Dikarya</taxon>
        <taxon>Ascomycota</taxon>
        <taxon>Pezizomycotina</taxon>
        <taxon>Leotiomycetes</taxon>
        <taxon>Helotiales</taxon>
        <taxon>Ploettnerulaceae</taxon>
        <taxon>Rhynchosporium</taxon>
    </lineage>
</organism>
<gene>
    <name evidence="1" type="ORF">RAG0_00755</name>
</gene>
<protein>
    <submittedName>
        <fullName evidence="1">Uncharacterized protein</fullName>
    </submittedName>
</protein>
<keyword evidence="2" id="KW-1185">Reference proteome</keyword>
<proteinExistence type="predicted"/>
<sequence length="74" mass="8154">MSTLVMDFDTAVQSLPPKLAFRGEEKLYVYLGNMVASELSYESVTAVNKPSAIVSPIVATKSGRRVHNSEFLFD</sequence>
<reference evidence="2" key="1">
    <citation type="submission" date="2016-03" db="EMBL/GenBank/DDBJ databases">
        <authorList>
            <person name="Guldener U."/>
        </authorList>
    </citation>
    <scope>NUCLEOTIDE SEQUENCE [LARGE SCALE GENOMIC DNA]</scope>
    <source>
        <strain evidence="2">04CH-RAC-A.6.1</strain>
    </source>
</reference>
<accession>A0A1E1JUG9</accession>
<dbReference type="EMBL" id="FJUX01000002">
    <property type="protein sequence ID" value="CZS89351.1"/>
    <property type="molecule type" value="Genomic_DNA"/>
</dbReference>
<evidence type="ECO:0000313" key="1">
    <source>
        <dbReference type="EMBL" id="CZS89351.1"/>
    </source>
</evidence>
<evidence type="ECO:0000313" key="2">
    <source>
        <dbReference type="Proteomes" id="UP000178912"/>
    </source>
</evidence>
<name>A0A1E1JUG9_9HELO</name>
<dbReference type="Proteomes" id="UP000178912">
    <property type="component" value="Unassembled WGS sequence"/>
</dbReference>